<dbReference type="AlphaFoldDB" id="K4KMR4"/>
<proteinExistence type="predicted"/>
<dbReference type="KEGG" id="saga:M5M_11690"/>
<name>K4KMR4_SIMAS</name>
<sequence length="90" mass="10386">MIRVIAILFVFFPCLVGAEQEKDEPDQELLNFLSYWGVFYHKEDGTDPVPELLDCLAYLESGKMAEDIVHSANACMEKKGFRVEYLRHQS</sequence>
<gene>
    <name evidence="1" type="ordered locus">M5M_11690</name>
</gene>
<dbReference type="RefSeq" id="WP_015047679.1">
    <property type="nucleotide sequence ID" value="NC_018868.3"/>
</dbReference>
<dbReference type="STRING" id="1117647.M5M_11690"/>
<protein>
    <submittedName>
        <fullName evidence="1">Uncharacterized protein</fullName>
    </submittedName>
</protein>
<keyword evidence="2" id="KW-1185">Reference proteome</keyword>
<dbReference type="EMBL" id="CP003746">
    <property type="protein sequence ID" value="AFU99515.1"/>
    <property type="molecule type" value="Genomic_DNA"/>
</dbReference>
<organism evidence="1 2">
    <name type="scientific">Simiduia agarivorans (strain DSM 21679 / JCM 13881 / BCRC 17597 / SA1)</name>
    <dbReference type="NCBI Taxonomy" id="1117647"/>
    <lineage>
        <taxon>Bacteria</taxon>
        <taxon>Pseudomonadati</taxon>
        <taxon>Pseudomonadota</taxon>
        <taxon>Gammaproteobacteria</taxon>
        <taxon>Cellvibrionales</taxon>
        <taxon>Cellvibrionaceae</taxon>
        <taxon>Simiduia</taxon>
    </lineage>
</organism>
<evidence type="ECO:0000313" key="1">
    <source>
        <dbReference type="EMBL" id="AFU99515.1"/>
    </source>
</evidence>
<evidence type="ECO:0000313" key="2">
    <source>
        <dbReference type="Proteomes" id="UP000000466"/>
    </source>
</evidence>
<reference evidence="1 2" key="1">
    <citation type="journal article" date="2013" name="Genome Announc.">
        <title>Complete genome sequence of Simiduia agarivorans SA1(T), a marine bacterium able to degrade a variety of polysaccharides.</title>
        <authorList>
            <person name="Lin S.Y."/>
            <person name="Shieh W.Y."/>
            <person name="Chen J.S."/>
            <person name="Tang S.L."/>
        </authorList>
    </citation>
    <scope>NUCLEOTIDE SEQUENCE [LARGE SCALE GENOMIC DNA]</scope>
    <source>
        <strain evidence="2">DSM 21679 / JCM 13881 / BCRC 17597 / SA1</strain>
    </source>
</reference>
<dbReference type="Proteomes" id="UP000000466">
    <property type="component" value="Chromosome"/>
</dbReference>
<dbReference type="HOGENOM" id="CLU_2439148_0_0_6"/>
<accession>K4KMR4</accession>